<dbReference type="FunFam" id="3.30.40.10:FF:000286">
    <property type="entry name" value="TNF receptor-associated factor"/>
    <property type="match status" value="1"/>
</dbReference>
<sequence length="1011" mass="110320">MEPSKKLDAAGTLPANPPLKLHPDRGAGPAVLVPEQGGYKERFVKAVEDKYKCEKCRLVLCNPKQTECGHRFCETCMGALLSSSSPKCTACREGISKDKVFRDNCCKREILALQIYCRNEGRGCVEQLALGHLLVHLKNDCQFEELLCVRADCKEKVLRKDLRDHVDKACKYREATCSHCKSQVPMITLQIYQVLVKYRLIKRRDSRDFAFQRWRDSERGQAPVGGPLSGGAGQAQSSQVTSAELGAAVGSPAVGPTGLWGPGPGAERPRPGVLSVLCTPRALVQTRDFRWCCIWLQASPEERSVLAGAVSLTCAPAGSDGLAASAAPDTPQQRPNWRPSQENWECPGASEENPPHSLLAEGCHLREPGLPRLCYVAGLALPASVSLQRPFVTCLEVLSRALGLLSSWELLPTLHLWTCVPDRCPAGARGTELNSHLAGQSLCGHHDPTLAQTFHRVGLGCGQLSAHLSECVNAPSTCSFKRYGCVFQGTNQQIKAHEASSAVQHVNLLKEWSNSLEKKVRRTASFFCWFLILSSSYLKKKTLFIVSNGFCIKETASRVSKNCAGYVTIERGWAAVCSPLRTVVLGAIAMGRTGVILSLASSCPATFTLVPLRASALHRWKPRDTAAQPAPLPRASPSAHRPSGGRVAADTFEPSVLLVLLEAEPLPASVPPAQVLEVLERHLRGELFRSVSELRVFQGGARIRAWTHTAVGGENLCRDQSAPRRDTVGKKPRRIALELLTLGACKTSVNWFLGANYFSERNFEKLKDFLFQVSLLQNESVEKNKSIQSLHNQICSFEIEIERQKEMLRNNESKILHLQNFQLPEDSLPERCTVAQDTAAVTGRCSSLLPLPLSPRQSVPSLPSSFPQAPQMALSLASSNKWAGQSCRQTGPPRLARQAHRSSYCYRRAGHVLLEKGVSELFKSSLAVDSHVFVSRVALPQWAGGRWSRSASREQTPTHPAHRHWPLGFTRGPEDLSPGPCPAASPVLAARSLEPGGSVVAALSSGTQAGF</sequence>
<gene>
    <name evidence="8" type="ORF">J1605_011850</name>
</gene>
<reference evidence="8 9" key="1">
    <citation type="submission" date="2022-11" db="EMBL/GenBank/DDBJ databases">
        <title>Whole genome sequence of Eschrichtius robustus ER-17-0199.</title>
        <authorList>
            <person name="Bruniche-Olsen A."/>
            <person name="Black A.N."/>
            <person name="Fields C.J."/>
            <person name="Walden K."/>
            <person name="Dewoody J.A."/>
        </authorList>
    </citation>
    <scope>NUCLEOTIDE SEQUENCE [LARGE SCALE GENOMIC DNA]</scope>
    <source>
        <strain evidence="8">ER-17-0199</strain>
        <tissue evidence="8">Blubber</tissue>
    </source>
</reference>
<feature type="region of interest" description="Disordered" evidence="5">
    <location>
        <begin position="1"/>
        <end position="27"/>
    </location>
</feature>
<evidence type="ECO:0000256" key="3">
    <source>
        <dbReference type="ARBA" id="ARBA00022833"/>
    </source>
</evidence>
<dbReference type="CDD" id="cd16640">
    <property type="entry name" value="RING-HC_TRAF3"/>
    <property type="match status" value="1"/>
</dbReference>
<dbReference type="Pfam" id="PF21363">
    <property type="entry name" value="TRAF3_RING"/>
    <property type="match status" value="1"/>
</dbReference>
<evidence type="ECO:0008006" key="10">
    <source>
        <dbReference type="Google" id="ProtNLM"/>
    </source>
</evidence>
<dbReference type="PANTHER" id="PTHR10131:SF76">
    <property type="entry name" value="TNF RECEPTOR-ASSOCIATED FACTOR 3"/>
    <property type="match status" value="1"/>
</dbReference>
<dbReference type="GO" id="GO:0008063">
    <property type="term" value="P:Toll signaling pathway"/>
    <property type="evidence" value="ECO:0007669"/>
    <property type="project" value="InterPro"/>
</dbReference>
<feature type="domain" description="TRAF-type" evidence="7">
    <location>
        <begin position="135"/>
        <end position="190"/>
    </location>
</feature>
<feature type="compositionally biased region" description="Polar residues" evidence="5">
    <location>
        <begin position="949"/>
        <end position="958"/>
    </location>
</feature>
<dbReference type="PANTHER" id="PTHR10131">
    <property type="entry name" value="TNF RECEPTOR ASSOCIATED FACTOR"/>
    <property type="match status" value="1"/>
</dbReference>
<evidence type="ECO:0000259" key="7">
    <source>
        <dbReference type="PROSITE" id="PS50145"/>
    </source>
</evidence>
<feature type="region of interest" description="Disordered" evidence="5">
    <location>
        <begin position="218"/>
        <end position="241"/>
    </location>
</feature>
<accession>A0AB34GMK3</accession>
<evidence type="ECO:0000256" key="5">
    <source>
        <dbReference type="SAM" id="MobiDB-lite"/>
    </source>
</evidence>
<evidence type="ECO:0000259" key="6">
    <source>
        <dbReference type="PROSITE" id="PS50089"/>
    </source>
</evidence>
<dbReference type="InterPro" id="IPR049440">
    <property type="entry name" value="TRAF3/5_RING"/>
</dbReference>
<keyword evidence="1 4" id="KW-0479">Metal-binding</keyword>
<feature type="region of interest" description="Disordered" evidence="5">
    <location>
        <begin position="322"/>
        <end position="353"/>
    </location>
</feature>
<evidence type="ECO:0000256" key="4">
    <source>
        <dbReference type="PROSITE-ProRule" id="PRU00207"/>
    </source>
</evidence>
<dbReference type="GO" id="GO:0005164">
    <property type="term" value="F:tumor necrosis factor receptor binding"/>
    <property type="evidence" value="ECO:0007669"/>
    <property type="project" value="InterPro"/>
</dbReference>
<organism evidence="8 9">
    <name type="scientific">Eschrichtius robustus</name>
    <name type="common">California gray whale</name>
    <name type="synonym">Eschrichtius gibbosus</name>
    <dbReference type="NCBI Taxonomy" id="9764"/>
    <lineage>
        <taxon>Eukaryota</taxon>
        <taxon>Metazoa</taxon>
        <taxon>Chordata</taxon>
        <taxon>Craniata</taxon>
        <taxon>Vertebrata</taxon>
        <taxon>Euteleostomi</taxon>
        <taxon>Mammalia</taxon>
        <taxon>Eutheria</taxon>
        <taxon>Laurasiatheria</taxon>
        <taxon>Artiodactyla</taxon>
        <taxon>Whippomorpha</taxon>
        <taxon>Cetacea</taxon>
        <taxon>Mysticeti</taxon>
        <taxon>Eschrichtiidae</taxon>
        <taxon>Eschrichtius</taxon>
    </lineage>
</organism>
<dbReference type="InterPro" id="IPR017907">
    <property type="entry name" value="Znf_RING_CS"/>
</dbReference>
<dbReference type="EMBL" id="JAIQCJ010002164">
    <property type="protein sequence ID" value="KAJ8780247.1"/>
    <property type="molecule type" value="Genomic_DNA"/>
</dbReference>
<dbReference type="SUPFAM" id="SSF49599">
    <property type="entry name" value="TRAF domain-like"/>
    <property type="match status" value="2"/>
</dbReference>
<proteinExistence type="predicted"/>
<feature type="zinc finger region" description="TRAF-type" evidence="4">
    <location>
        <begin position="135"/>
        <end position="190"/>
    </location>
</feature>
<dbReference type="InterPro" id="IPR001293">
    <property type="entry name" value="Znf_TRAF"/>
</dbReference>
<feature type="domain" description="RING-type" evidence="6">
    <location>
        <begin position="53"/>
        <end position="92"/>
    </location>
</feature>
<dbReference type="PROSITE" id="PS00518">
    <property type="entry name" value="ZF_RING_1"/>
    <property type="match status" value="1"/>
</dbReference>
<dbReference type="GO" id="GO:0050688">
    <property type="term" value="P:regulation of defense response to virus"/>
    <property type="evidence" value="ECO:0007669"/>
    <property type="project" value="InterPro"/>
</dbReference>
<evidence type="ECO:0000256" key="1">
    <source>
        <dbReference type="ARBA" id="ARBA00022723"/>
    </source>
</evidence>
<dbReference type="GO" id="GO:0033209">
    <property type="term" value="P:tumor necrosis factor-mediated signaling pathway"/>
    <property type="evidence" value="ECO:0007669"/>
    <property type="project" value="InterPro"/>
</dbReference>
<dbReference type="Gene3D" id="3.30.40.10">
    <property type="entry name" value="Zinc/RING finger domain, C3HC4 (zinc finger)"/>
    <property type="match status" value="1"/>
</dbReference>
<dbReference type="AlphaFoldDB" id="A0AB34GMK3"/>
<feature type="region of interest" description="Disordered" evidence="5">
    <location>
        <begin position="624"/>
        <end position="646"/>
    </location>
</feature>
<dbReference type="GO" id="GO:0043122">
    <property type="term" value="P:regulation of canonical NF-kappaB signal transduction"/>
    <property type="evidence" value="ECO:0007669"/>
    <property type="project" value="TreeGrafter"/>
</dbReference>
<dbReference type="PROSITE" id="PS50089">
    <property type="entry name" value="ZF_RING_2"/>
    <property type="match status" value="1"/>
</dbReference>
<protein>
    <recommendedName>
        <fullName evidence="10">TNF receptor-associated factor 3</fullName>
    </recommendedName>
</protein>
<feature type="compositionally biased region" description="Polar residues" evidence="5">
    <location>
        <begin position="330"/>
        <end position="343"/>
    </location>
</feature>
<feature type="region of interest" description="Disordered" evidence="5">
    <location>
        <begin position="946"/>
        <end position="983"/>
    </location>
</feature>
<dbReference type="GO" id="GO:0009898">
    <property type="term" value="C:cytoplasmic side of plasma membrane"/>
    <property type="evidence" value="ECO:0007669"/>
    <property type="project" value="TreeGrafter"/>
</dbReference>
<dbReference type="GO" id="GO:0045087">
    <property type="term" value="P:innate immune response"/>
    <property type="evidence" value="ECO:0007669"/>
    <property type="project" value="InterPro"/>
</dbReference>
<dbReference type="Pfam" id="PF02176">
    <property type="entry name" value="zf-TRAF"/>
    <property type="match status" value="1"/>
</dbReference>
<dbReference type="SUPFAM" id="SSF57850">
    <property type="entry name" value="RING/U-box"/>
    <property type="match status" value="1"/>
</dbReference>
<dbReference type="GO" id="GO:0001817">
    <property type="term" value="P:regulation of cytokine production"/>
    <property type="evidence" value="ECO:0007669"/>
    <property type="project" value="InterPro"/>
</dbReference>
<dbReference type="InterPro" id="IPR013083">
    <property type="entry name" value="Znf_RING/FYVE/PHD"/>
</dbReference>
<keyword evidence="2 4" id="KW-0863">Zinc-finger</keyword>
<keyword evidence="3 4" id="KW-0862">Zinc</keyword>
<evidence type="ECO:0000313" key="8">
    <source>
        <dbReference type="EMBL" id="KAJ8780247.1"/>
    </source>
</evidence>
<evidence type="ECO:0000313" key="9">
    <source>
        <dbReference type="Proteomes" id="UP001159641"/>
    </source>
</evidence>
<dbReference type="InterPro" id="IPR001841">
    <property type="entry name" value="Znf_RING"/>
</dbReference>
<dbReference type="GO" id="GO:0008270">
    <property type="term" value="F:zinc ion binding"/>
    <property type="evidence" value="ECO:0007669"/>
    <property type="project" value="UniProtKB-KW"/>
</dbReference>
<dbReference type="InterPro" id="IPR027128">
    <property type="entry name" value="TRAF3_RING-HC"/>
</dbReference>
<comment type="caution">
    <text evidence="8">The sequence shown here is derived from an EMBL/GenBank/DDBJ whole genome shotgun (WGS) entry which is preliminary data.</text>
</comment>
<evidence type="ECO:0000256" key="2">
    <source>
        <dbReference type="ARBA" id="ARBA00022771"/>
    </source>
</evidence>
<keyword evidence="9" id="KW-1185">Reference proteome</keyword>
<dbReference type="Proteomes" id="UP001159641">
    <property type="component" value="Unassembled WGS sequence"/>
</dbReference>
<name>A0AB34GMK3_ESCRO</name>
<dbReference type="PROSITE" id="PS50145">
    <property type="entry name" value="ZF_TRAF"/>
    <property type="match status" value="1"/>
</dbReference>